<dbReference type="GO" id="GO:0000272">
    <property type="term" value="P:polysaccharide catabolic process"/>
    <property type="evidence" value="ECO:0007669"/>
    <property type="project" value="UniProtKB-KW"/>
</dbReference>
<evidence type="ECO:0000256" key="7">
    <source>
        <dbReference type="ARBA" id="ARBA00023316"/>
    </source>
</evidence>
<comment type="similarity">
    <text evidence="2">Belongs to the glycosyl hydrolase 81 family.</text>
</comment>
<dbReference type="GO" id="GO:0042973">
    <property type="term" value="F:glucan endo-1,3-beta-D-glucosidase activity"/>
    <property type="evidence" value="ECO:0007669"/>
    <property type="project" value="UniProtKB-EC"/>
</dbReference>
<proteinExistence type="inferred from homology"/>
<dbReference type="Pfam" id="PF17652">
    <property type="entry name" value="Glyco_hydro81C"/>
    <property type="match status" value="1"/>
</dbReference>
<gene>
    <name evidence="11" type="ORF">CERZMDRAFT_105079</name>
</gene>
<dbReference type="InterPro" id="IPR040451">
    <property type="entry name" value="GH81_N"/>
</dbReference>
<dbReference type="GO" id="GO:0071555">
    <property type="term" value="P:cell wall organization"/>
    <property type="evidence" value="ECO:0007669"/>
    <property type="project" value="UniProtKB-KW"/>
</dbReference>
<evidence type="ECO:0000256" key="3">
    <source>
        <dbReference type="ARBA" id="ARBA00012780"/>
    </source>
</evidence>
<feature type="domain" description="Glycosyl hydrolase family 81 C-terminal" evidence="10">
    <location>
        <begin position="718"/>
        <end position="1071"/>
    </location>
</feature>
<evidence type="ECO:0000256" key="6">
    <source>
        <dbReference type="ARBA" id="ARBA00023295"/>
    </source>
</evidence>
<evidence type="ECO:0000313" key="11">
    <source>
        <dbReference type="EMBL" id="KAF2215265.1"/>
    </source>
</evidence>
<dbReference type="EC" id="3.2.1.39" evidence="3"/>
<keyword evidence="5" id="KW-0119">Carbohydrate metabolism</keyword>
<dbReference type="Proteomes" id="UP000799539">
    <property type="component" value="Unassembled WGS sequence"/>
</dbReference>
<dbReference type="InterPro" id="IPR040720">
    <property type="entry name" value="GH81_C"/>
</dbReference>
<evidence type="ECO:0000259" key="10">
    <source>
        <dbReference type="Pfam" id="PF17652"/>
    </source>
</evidence>
<evidence type="ECO:0000256" key="8">
    <source>
        <dbReference type="ARBA" id="ARBA00023326"/>
    </source>
</evidence>
<feature type="domain" description="Glycosyl hydrolase family 81 N-terminal" evidence="9">
    <location>
        <begin position="361"/>
        <end position="709"/>
    </location>
</feature>
<comment type="catalytic activity">
    <reaction evidence="1">
        <text>Hydrolysis of (1-&gt;3)-beta-D-glucosidic linkages in (1-&gt;3)-beta-D-glucans.</text>
        <dbReference type="EC" id="3.2.1.39"/>
    </reaction>
</comment>
<dbReference type="GO" id="GO:0052861">
    <property type="term" value="F:endo-1,3(4)-beta-glucanase activity"/>
    <property type="evidence" value="ECO:0007669"/>
    <property type="project" value="InterPro"/>
</dbReference>
<dbReference type="PROSITE" id="PS52008">
    <property type="entry name" value="GH81"/>
    <property type="match status" value="1"/>
</dbReference>
<evidence type="ECO:0000313" key="12">
    <source>
        <dbReference type="Proteomes" id="UP000799539"/>
    </source>
</evidence>
<dbReference type="OrthoDB" id="4473401at2759"/>
<dbReference type="Pfam" id="PF03639">
    <property type="entry name" value="Glyco_hydro_81"/>
    <property type="match status" value="1"/>
</dbReference>
<evidence type="ECO:0000256" key="4">
    <source>
        <dbReference type="ARBA" id="ARBA00022801"/>
    </source>
</evidence>
<evidence type="ECO:0000256" key="2">
    <source>
        <dbReference type="ARBA" id="ARBA00010730"/>
    </source>
</evidence>
<keyword evidence="12" id="KW-1185">Reference proteome</keyword>
<dbReference type="InterPro" id="IPR005200">
    <property type="entry name" value="Endo-beta-glucanase"/>
</dbReference>
<accession>A0A6A6FP71</accession>
<keyword evidence="4 11" id="KW-0378">Hydrolase</keyword>
<dbReference type="PANTHER" id="PTHR31983">
    <property type="entry name" value="ENDO-1,3(4)-BETA-GLUCANASE 1"/>
    <property type="match status" value="1"/>
</dbReference>
<keyword evidence="6" id="KW-0326">Glycosidase</keyword>
<dbReference type="AlphaFoldDB" id="A0A6A6FP71"/>
<dbReference type="EMBL" id="ML992666">
    <property type="protein sequence ID" value="KAF2215265.1"/>
    <property type="molecule type" value="Genomic_DNA"/>
</dbReference>
<dbReference type="PANTHER" id="PTHR31983:SF0">
    <property type="entry name" value="GLUCAN ENDO-1,3-BETA-D-GLUCOSIDASE 2"/>
    <property type="match status" value="1"/>
</dbReference>
<organism evidence="11 12">
    <name type="scientific">Cercospora zeae-maydis SCOH1-5</name>
    <dbReference type="NCBI Taxonomy" id="717836"/>
    <lineage>
        <taxon>Eukaryota</taxon>
        <taxon>Fungi</taxon>
        <taxon>Dikarya</taxon>
        <taxon>Ascomycota</taxon>
        <taxon>Pezizomycotina</taxon>
        <taxon>Dothideomycetes</taxon>
        <taxon>Dothideomycetidae</taxon>
        <taxon>Mycosphaerellales</taxon>
        <taxon>Mycosphaerellaceae</taxon>
        <taxon>Cercospora</taxon>
    </lineage>
</organism>
<evidence type="ECO:0000259" key="9">
    <source>
        <dbReference type="Pfam" id="PF03639"/>
    </source>
</evidence>
<keyword evidence="7" id="KW-0961">Cell wall biogenesis/degradation</keyword>
<dbReference type="Gene3D" id="2.70.98.30">
    <property type="entry name" value="Golgi alpha-mannosidase II, domain 4"/>
    <property type="match status" value="1"/>
</dbReference>
<keyword evidence="8" id="KW-0624">Polysaccharide degradation</keyword>
<name>A0A6A6FP71_9PEZI</name>
<protein>
    <recommendedName>
        <fullName evidence="3">glucan endo-1,3-beta-D-glucosidase</fullName>
        <ecNumber evidence="3">3.2.1.39</ecNumber>
    </recommendedName>
</protein>
<dbReference type="GO" id="GO:0009986">
    <property type="term" value="C:cell surface"/>
    <property type="evidence" value="ECO:0007669"/>
    <property type="project" value="TreeGrafter"/>
</dbReference>
<sequence length="1084" mass="117716">MLHSNVSARPPPVTWENLPFSGSVGHALHMSDDDSVARRELGDYAIVTPVVFETEHSILGQGVAPLHILTSETVYKATSTQTLFHIERTSQRNTFACAQCNKAFGPLFLALPYTDYPVSSSIMGGHRSRSRAPLLLSLITLRQALLSSAAPHGTGLPQLARDVPNVVTVTSTCSDDPFASQPSHNFRPHGHPKPNGAIIYQIGDGQIQAPGPGHAVPLSDFVTAPKQPSTLPSSSSIVARDATTSSFTTASGAQKYETTGSFSTSVSDVSLTRLTTSAVQSATLSGPTSTSGSINSVLETSLQASAPPFPTSIGSSDISIVNPSTLPTPSSTSVVGTLSASDIFRPIGTGAPLVPDAPREHPCPRTGIQPQSRRLQTNKFYSALFLNEQKSPVFTFPYSVQWAKGDGQLQSWGFVVSHTEPEQWARADGQPGKDAGEWAFFGAPIGVEYIILSASELVVNNANMTPGLTTDSLEWGSVKANLYPPEWMTPVMTIPLLQGSAYITAEYHWGKPLIQSSVGFKNLTFAGALPNNLTHKYVAYLQNNHKWLIYITPSDSSYEVNRFDLDGTGSSVNGPSLFNGVIQVAKVPRADGAATLNVRDIASPEADPEVIYDQSAGTYPIGVNITGTVEGNTGRYTLSWTKNGTQDQDLLMFALPHHTGSMSYPDQNGLTNLQLTTTTKGMATAVKGDSWTMTENDLPIDMGFSPWTPRQGNVKEYSGPVLRAVEKFGADDIREDILGQTNVSSAYYDGKALAKFAAICYALHDVVENDTLALSGLQPLKQAFGHHLENRQRWPWVYDDSWGGVVSIASYETGNPLEDFGNPYYNDHHFHYGYFVYAAAVIGYLDPEWLANSTNTDWVNMLVRDFAGPDLDDPYFPFSRAFDWYHGHSWAAGLLDSNDGKNQESSSEDTMASYAIKMWGSVTGDQSMEARGNLMLAIQKRTFADYYLYSDGNDVQPPKFIGNKAAGILFENKIDHTTYFGAKPEYIQGIHMLPLLPFSTYIRDSTFVCEEWDAYFSAPDVIGAVTGGWRGILMANYAMCNTTTAREAYDFFTADDFDASFLDGGASKSWYTAFVAALVDGVIV</sequence>
<evidence type="ECO:0000256" key="5">
    <source>
        <dbReference type="ARBA" id="ARBA00023277"/>
    </source>
</evidence>
<evidence type="ECO:0000256" key="1">
    <source>
        <dbReference type="ARBA" id="ARBA00000382"/>
    </source>
</evidence>
<dbReference type="Gene3D" id="1.10.287.1170">
    <property type="entry name" value="glycoside hydrolase family 81 endo-[beta] glucanase"/>
    <property type="match status" value="1"/>
</dbReference>
<reference evidence="11" key="1">
    <citation type="journal article" date="2020" name="Stud. Mycol.">
        <title>101 Dothideomycetes genomes: a test case for predicting lifestyles and emergence of pathogens.</title>
        <authorList>
            <person name="Haridas S."/>
            <person name="Albert R."/>
            <person name="Binder M."/>
            <person name="Bloem J."/>
            <person name="Labutti K."/>
            <person name="Salamov A."/>
            <person name="Andreopoulos B."/>
            <person name="Baker S."/>
            <person name="Barry K."/>
            <person name="Bills G."/>
            <person name="Bluhm B."/>
            <person name="Cannon C."/>
            <person name="Castanera R."/>
            <person name="Culley D."/>
            <person name="Daum C."/>
            <person name="Ezra D."/>
            <person name="Gonzalez J."/>
            <person name="Henrissat B."/>
            <person name="Kuo A."/>
            <person name="Liang C."/>
            <person name="Lipzen A."/>
            <person name="Lutzoni F."/>
            <person name="Magnuson J."/>
            <person name="Mondo S."/>
            <person name="Nolan M."/>
            <person name="Ohm R."/>
            <person name="Pangilinan J."/>
            <person name="Park H.-J."/>
            <person name="Ramirez L."/>
            <person name="Alfaro M."/>
            <person name="Sun H."/>
            <person name="Tritt A."/>
            <person name="Yoshinaga Y."/>
            <person name="Zwiers L.-H."/>
            <person name="Turgeon B."/>
            <person name="Goodwin S."/>
            <person name="Spatafora J."/>
            <person name="Crous P."/>
            <person name="Grigoriev I."/>
        </authorList>
    </citation>
    <scope>NUCLEOTIDE SEQUENCE</scope>
    <source>
        <strain evidence="11">SCOH1-5</strain>
    </source>
</reference>